<sequence>MKKMSIAVIVSLVLVGSLTFKYANAENSTNNLNYGDVIQYAINENSDLKILNEKIKLADEKYDDALDEKDEEANTSIETDKRKEVYHLKAKLELENAKWNKEQKQNQVDLEVTKKYYSILIQDELIDLQKQQIQRLEKQLEKKQKEFEAGITSKNSLMDYELILEQSKIKLEALNNEKQKMIMELNINMGREVNQELILEEKEIPYKEYKVDNLDETIKRMRETYYAVTRVEDEIKATVQDKNITQQYNDSDQYDNYIEGLEDKIVNLNYETEDEQKDIEYKIRSDYNNILKLSNEIKIKKLDYDNKVKLLELADTKLEKGLITELEYRPFEEDASNALQDYEKAKLNYYIAIEDFKFFIR</sequence>
<evidence type="ECO:0000256" key="5">
    <source>
        <dbReference type="ARBA" id="ARBA00023237"/>
    </source>
</evidence>
<protein>
    <submittedName>
        <fullName evidence="8">TolC family protein</fullName>
    </submittedName>
</protein>
<keyword evidence="7" id="KW-0732">Signal</keyword>
<keyword evidence="6" id="KW-0175">Coiled coil</keyword>
<evidence type="ECO:0000313" key="8">
    <source>
        <dbReference type="EMBL" id="MCY6371335.1"/>
    </source>
</evidence>
<keyword evidence="5" id="KW-0998">Cell outer membrane</keyword>
<feature type="coiled-coil region" evidence="6">
    <location>
        <begin position="48"/>
        <end position="184"/>
    </location>
</feature>
<keyword evidence="3" id="KW-0812">Transmembrane</keyword>
<feature type="chain" id="PRO_5045642892" evidence="7">
    <location>
        <begin position="26"/>
        <end position="361"/>
    </location>
</feature>
<evidence type="ECO:0000256" key="3">
    <source>
        <dbReference type="ARBA" id="ARBA00022692"/>
    </source>
</evidence>
<evidence type="ECO:0000256" key="1">
    <source>
        <dbReference type="ARBA" id="ARBA00004442"/>
    </source>
</evidence>
<organism evidence="8 9">
    <name type="scientific">Clostridium ganghwense</name>
    <dbReference type="NCBI Taxonomy" id="312089"/>
    <lineage>
        <taxon>Bacteria</taxon>
        <taxon>Bacillati</taxon>
        <taxon>Bacillota</taxon>
        <taxon>Clostridia</taxon>
        <taxon>Eubacteriales</taxon>
        <taxon>Clostridiaceae</taxon>
        <taxon>Clostridium</taxon>
    </lineage>
</organism>
<keyword evidence="4" id="KW-0472">Membrane</keyword>
<dbReference type="SUPFAM" id="SSF56954">
    <property type="entry name" value="Outer membrane efflux proteins (OEP)"/>
    <property type="match status" value="1"/>
</dbReference>
<evidence type="ECO:0000256" key="7">
    <source>
        <dbReference type="SAM" id="SignalP"/>
    </source>
</evidence>
<dbReference type="RefSeq" id="WP_268050202.1">
    <property type="nucleotide sequence ID" value="NZ_JAPQES010000004.1"/>
</dbReference>
<accession>A0ABT4CQK1</accession>
<proteinExistence type="predicted"/>
<dbReference type="PANTHER" id="PTHR30026:SF20">
    <property type="entry name" value="OUTER MEMBRANE PROTEIN TOLC"/>
    <property type="match status" value="1"/>
</dbReference>
<evidence type="ECO:0000256" key="6">
    <source>
        <dbReference type="SAM" id="Coils"/>
    </source>
</evidence>
<gene>
    <name evidence="8" type="ORF">OXH55_11865</name>
</gene>
<dbReference type="Proteomes" id="UP001079657">
    <property type="component" value="Unassembled WGS sequence"/>
</dbReference>
<evidence type="ECO:0000256" key="4">
    <source>
        <dbReference type="ARBA" id="ARBA00023136"/>
    </source>
</evidence>
<comment type="subcellular location">
    <subcellularLocation>
        <location evidence="1">Cell outer membrane</location>
    </subcellularLocation>
</comment>
<dbReference type="EMBL" id="JAPQES010000004">
    <property type="protein sequence ID" value="MCY6371335.1"/>
    <property type="molecule type" value="Genomic_DNA"/>
</dbReference>
<dbReference type="PANTHER" id="PTHR30026">
    <property type="entry name" value="OUTER MEMBRANE PROTEIN TOLC"/>
    <property type="match status" value="1"/>
</dbReference>
<name>A0ABT4CQK1_9CLOT</name>
<dbReference type="Gene3D" id="1.20.1600.10">
    <property type="entry name" value="Outer membrane efflux proteins (OEP)"/>
    <property type="match status" value="2"/>
</dbReference>
<evidence type="ECO:0000313" key="9">
    <source>
        <dbReference type="Proteomes" id="UP001079657"/>
    </source>
</evidence>
<reference evidence="8" key="1">
    <citation type="submission" date="2022-12" db="EMBL/GenBank/DDBJ databases">
        <authorList>
            <person name="Wang J."/>
        </authorList>
    </citation>
    <scope>NUCLEOTIDE SEQUENCE</scope>
    <source>
        <strain evidence="8">HY-42-06</strain>
    </source>
</reference>
<keyword evidence="9" id="KW-1185">Reference proteome</keyword>
<comment type="caution">
    <text evidence="8">The sequence shown here is derived from an EMBL/GenBank/DDBJ whole genome shotgun (WGS) entry which is preliminary data.</text>
</comment>
<feature type="signal peptide" evidence="7">
    <location>
        <begin position="1"/>
        <end position="25"/>
    </location>
</feature>
<evidence type="ECO:0000256" key="2">
    <source>
        <dbReference type="ARBA" id="ARBA00022452"/>
    </source>
</evidence>
<keyword evidence="2" id="KW-1134">Transmembrane beta strand</keyword>
<dbReference type="InterPro" id="IPR051906">
    <property type="entry name" value="TolC-like"/>
</dbReference>